<dbReference type="Pfam" id="PF01627">
    <property type="entry name" value="Hpt"/>
    <property type="match status" value="1"/>
</dbReference>
<feature type="domain" description="Response regulatory" evidence="16">
    <location>
        <begin position="702"/>
        <end position="819"/>
    </location>
</feature>
<feature type="domain" description="PAC" evidence="18">
    <location>
        <begin position="388"/>
        <end position="440"/>
    </location>
</feature>
<evidence type="ECO:0000313" key="20">
    <source>
        <dbReference type="EMBL" id="MEA5138932.1"/>
    </source>
</evidence>
<dbReference type="Gene3D" id="3.40.50.2300">
    <property type="match status" value="1"/>
</dbReference>
<evidence type="ECO:0000256" key="12">
    <source>
        <dbReference type="PROSITE-ProRule" id="PRU00110"/>
    </source>
</evidence>
<evidence type="ECO:0000259" key="16">
    <source>
        <dbReference type="PROSITE" id="PS50110"/>
    </source>
</evidence>
<organism evidence="20 21">
    <name type="scientific">Arcicella rigui</name>
    <dbReference type="NCBI Taxonomy" id="797020"/>
    <lineage>
        <taxon>Bacteria</taxon>
        <taxon>Pseudomonadati</taxon>
        <taxon>Bacteroidota</taxon>
        <taxon>Cytophagia</taxon>
        <taxon>Cytophagales</taxon>
        <taxon>Flectobacillaceae</taxon>
        <taxon>Arcicella</taxon>
    </lineage>
</organism>
<dbReference type="Pfam" id="PF02518">
    <property type="entry name" value="HATPase_c"/>
    <property type="match status" value="1"/>
</dbReference>
<dbReference type="Gene3D" id="1.10.287.130">
    <property type="match status" value="1"/>
</dbReference>
<evidence type="ECO:0000256" key="4">
    <source>
        <dbReference type="ARBA" id="ARBA00022475"/>
    </source>
</evidence>
<dbReference type="Pfam" id="PF13426">
    <property type="entry name" value="PAS_9"/>
    <property type="match status" value="1"/>
</dbReference>
<dbReference type="Pfam" id="PF00072">
    <property type="entry name" value="Response_reg"/>
    <property type="match status" value="1"/>
</dbReference>
<dbReference type="SMART" id="SM00388">
    <property type="entry name" value="HisKA"/>
    <property type="match status" value="1"/>
</dbReference>
<dbReference type="InterPro" id="IPR004358">
    <property type="entry name" value="Sig_transdc_His_kin-like_C"/>
</dbReference>
<evidence type="ECO:0000313" key="21">
    <source>
        <dbReference type="Proteomes" id="UP001302949"/>
    </source>
</evidence>
<dbReference type="InterPro" id="IPR000014">
    <property type="entry name" value="PAS"/>
</dbReference>
<evidence type="ECO:0000256" key="5">
    <source>
        <dbReference type="ARBA" id="ARBA00022553"/>
    </source>
</evidence>
<dbReference type="InterPro" id="IPR036641">
    <property type="entry name" value="HPT_dom_sf"/>
</dbReference>
<protein>
    <recommendedName>
        <fullName evidence="3">histidine kinase</fullName>
        <ecNumber evidence="3">2.7.13.3</ecNumber>
    </recommendedName>
</protein>
<feature type="coiled-coil region" evidence="14">
    <location>
        <begin position="1"/>
        <end position="63"/>
    </location>
</feature>
<reference evidence="20 21" key="1">
    <citation type="submission" date="2023-12" db="EMBL/GenBank/DDBJ databases">
        <title>Novel species of the genus Arcicella isolated from rivers.</title>
        <authorList>
            <person name="Lu H."/>
        </authorList>
    </citation>
    <scope>NUCLEOTIDE SEQUENCE [LARGE SCALE GENOMIC DNA]</scope>
    <source>
        <strain evidence="20 21">KCTC 23307</strain>
    </source>
</reference>
<keyword evidence="5 13" id="KW-0597">Phosphoprotein</keyword>
<dbReference type="SUPFAM" id="SSF47226">
    <property type="entry name" value="Histidine-containing phosphotransfer domain, HPT domain"/>
    <property type="match status" value="1"/>
</dbReference>
<dbReference type="Pfam" id="PF00512">
    <property type="entry name" value="HisKA"/>
    <property type="match status" value="1"/>
</dbReference>
<keyword evidence="14" id="KW-0175">Coiled coil</keyword>
<dbReference type="PROSITE" id="PS50113">
    <property type="entry name" value="PAC"/>
    <property type="match status" value="2"/>
</dbReference>
<dbReference type="InterPro" id="IPR036890">
    <property type="entry name" value="HATPase_C_sf"/>
</dbReference>
<keyword evidence="8" id="KW-0067">ATP-binding</keyword>
<evidence type="ECO:0000256" key="8">
    <source>
        <dbReference type="ARBA" id="ARBA00022840"/>
    </source>
</evidence>
<dbReference type="SUPFAM" id="SSF52172">
    <property type="entry name" value="CheY-like"/>
    <property type="match status" value="1"/>
</dbReference>
<accession>A0ABU5Q8G0</accession>
<dbReference type="Gene3D" id="3.30.565.10">
    <property type="entry name" value="Histidine kinase-like ATPase, C-terminal domain"/>
    <property type="match status" value="1"/>
</dbReference>
<evidence type="ECO:0000259" key="18">
    <source>
        <dbReference type="PROSITE" id="PS50113"/>
    </source>
</evidence>
<evidence type="ECO:0000256" key="3">
    <source>
        <dbReference type="ARBA" id="ARBA00012438"/>
    </source>
</evidence>
<feature type="domain" description="PAS" evidence="17">
    <location>
        <begin position="315"/>
        <end position="385"/>
    </location>
</feature>
<evidence type="ECO:0000259" key="17">
    <source>
        <dbReference type="PROSITE" id="PS50112"/>
    </source>
</evidence>
<keyword evidence="10" id="KW-0902">Two-component regulatory system</keyword>
<dbReference type="PROSITE" id="PS50109">
    <property type="entry name" value="HIS_KIN"/>
    <property type="match status" value="1"/>
</dbReference>
<evidence type="ECO:0000256" key="13">
    <source>
        <dbReference type="PROSITE-ProRule" id="PRU00169"/>
    </source>
</evidence>
<dbReference type="CDD" id="cd00130">
    <property type="entry name" value="PAS"/>
    <property type="match status" value="2"/>
</dbReference>
<dbReference type="InterPro" id="IPR001789">
    <property type="entry name" value="Sig_transdc_resp-reg_receiver"/>
</dbReference>
<evidence type="ECO:0000256" key="1">
    <source>
        <dbReference type="ARBA" id="ARBA00000085"/>
    </source>
</evidence>
<dbReference type="PANTHER" id="PTHR45339:SF1">
    <property type="entry name" value="HYBRID SIGNAL TRANSDUCTION HISTIDINE KINASE J"/>
    <property type="match status" value="1"/>
</dbReference>
<comment type="subcellular location">
    <subcellularLocation>
        <location evidence="2">Cell membrane</location>
        <topology evidence="2">Multi-pass membrane protein</topology>
    </subcellularLocation>
</comment>
<dbReference type="InterPro" id="IPR008207">
    <property type="entry name" value="Sig_transdc_His_kin_Hpt_dom"/>
</dbReference>
<dbReference type="PANTHER" id="PTHR45339">
    <property type="entry name" value="HYBRID SIGNAL TRANSDUCTION HISTIDINE KINASE J"/>
    <property type="match status" value="1"/>
</dbReference>
<dbReference type="InterPro" id="IPR035965">
    <property type="entry name" value="PAS-like_dom_sf"/>
</dbReference>
<comment type="catalytic activity">
    <reaction evidence="1">
        <text>ATP + protein L-histidine = ADP + protein N-phospho-L-histidine.</text>
        <dbReference type="EC" id="2.7.13.3"/>
    </reaction>
</comment>
<evidence type="ECO:0000256" key="7">
    <source>
        <dbReference type="ARBA" id="ARBA00022741"/>
    </source>
</evidence>
<dbReference type="Proteomes" id="UP001302949">
    <property type="component" value="Unassembled WGS sequence"/>
</dbReference>
<dbReference type="SUPFAM" id="SSF55874">
    <property type="entry name" value="ATPase domain of HSP90 chaperone/DNA topoisomerase II/histidine kinase"/>
    <property type="match status" value="1"/>
</dbReference>
<dbReference type="PROSITE" id="PS50894">
    <property type="entry name" value="HPT"/>
    <property type="match status" value="1"/>
</dbReference>
<proteinExistence type="predicted"/>
<dbReference type="Pfam" id="PF08447">
    <property type="entry name" value="PAS_3"/>
    <property type="match status" value="1"/>
</dbReference>
<feature type="domain" description="PAS" evidence="17">
    <location>
        <begin position="60"/>
        <end position="130"/>
    </location>
</feature>
<name>A0ABU5Q8G0_9BACT</name>
<dbReference type="CDD" id="cd00088">
    <property type="entry name" value="HPT"/>
    <property type="match status" value="1"/>
</dbReference>
<gene>
    <name evidence="20" type="ORF">VB248_07300</name>
</gene>
<dbReference type="SMART" id="SM00387">
    <property type="entry name" value="HATPase_c"/>
    <property type="match status" value="1"/>
</dbReference>
<dbReference type="InterPro" id="IPR005467">
    <property type="entry name" value="His_kinase_dom"/>
</dbReference>
<dbReference type="EMBL" id="JAYFUM010000007">
    <property type="protein sequence ID" value="MEA5138932.1"/>
    <property type="molecule type" value="Genomic_DNA"/>
</dbReference>
<dbReference type="Gene3D" id="3.30.450.20">
    <property type="entry name" value="PAS domain"/>
    <property type="match status" value="3"/>
</dbReference>
<evidence type="ECO:0000256" key="9">
    <source>
        <dbReference type="ARBA" id="ARBA00022989"/>
    </source>
</evidence>
<feature type="modified residue" description="Phosphohistidine" evidence="12">
    <location>
        <position position="912"/>
    </location>
</feature>
<keyword evidence="21" id="KW-1185">Reference proteome</keyword>
<dbReference type="SUPFAM" id="SSF55785">
    <property type="entry name" value="PYP-like sensor domain (PAS domain)"/>
    <property type="match status" value="3"/>
</dbReference>
<feature type="coiled-coil region" evidence="14">
    <location>
        <begin position="431"/>
        <end position="458"/>
    </location>
</feature>
<dbReference type="InterPro" id="IPR013655">
    <property type="entry name" value="PAS_fold_3"/>
</dbReference>
<evidence type="ECO:0000256" key="2">
    <source>
        <dbReference type="ARBA" id="ARBA00004651"/>
    </source>
</evidence>
<dbReference type="Gene3D" id="1.20.120.160">
    <property type="entry name" value="HPT domain"/>
    <property type="match status" value="1"/>
</dbReference>
<keyword evidence="4" id="KW-1003">Cell membrane</keyword>
<dbReference type="Pfam" id="PF13188">
    <property type="entry name" value="PAS_8"/>
    <property type="match status" value="1"/>
</dbReference>
<dbReference type="InterPro" id="IPR001610">
    <property type="entry name" value="PAC"/>
</dbReference>
<dbReference type="PROSITE" id="PS50112">
    <property type="entry name" value="PAS"/>
    <property type="match status" value="2"/>
</dbReference>
<sequence>MEEIELLRRQVEQEKKAHQETEIILEKKALELYEASEQLRQLNQNLEKQVKASVSELQKTERKYRQLIESVQDIIYQISVDGYFTYVNPVVKERLGYSEEEIIGQHFTFLILPEYQESILNFYWEMVQNKEESTYNEFPVRAKDGSTVWIGQTVRRIETEDNGVELVAVARVITEHKLIQDSLKTTEARLSNLIANLQKGILVEDENHKIILTNQLFCDLFGVTASPESLVGIDCVPLAEQSKHLFKEPELFVSRISNLLEKREIVVDEQIEMADGRVLERDYIPIYLDGDYKGHLYKYSDVTDKFKAIEQLRKSEEKYRGIMDNMELGLLEVDNNHRIIRAYDRFCKMLGYEKEELIGQIATELFLPETDKEIVQVQQEVREKGVASSYELCLIKKDGTPIWVLISGAPIMDENGEVIASMGIHYDITERKLLEKELEKAKEIAEEARQAEKQFLANMSHEIRTPLNAIIGMTHLMFDTRPTKQQFEYLDILKTSADFLHSLISDLLDMAKIEAGRIEIQKHPFDLVGLLRTVQRVFQIKLDSRPVEINLLTDVKISGNYLGDDLLLNQILLNIIGNADKFTEEGSIDVYVKLKKEELDVCWIEFKISDTGIGIPEEKLDLIFQKFKQIDSEQGHKHKGTGLGLAITKQLVELQEGTISVQSKEGEGTTFTILLPFQKSDTEVVNNTHIIHEADQTIQACKVLVAEDNAMNQKYISSLLNKWNFEFTIASDGKKAVEKAQKEHFDIILMDIQMPNMDGYEATISIRNTQNLNQHTPIIALTASALLDQKNKAFSVGMNNFVTKPFAPNHLLSVIQNYLPKKSDKAVAPVIEKEVIPTPISVAEDTPQKPIQTENEIQITIDKERILELYGNDKEYMTDIFQTFLEDVLPDFDEIQVLIDAKNLDGLKKLAHKLKPTLGMVGLTDLEKEIIAFEHHVKDGIDFEELDKQWKRLYQGIKAGVPVLQRELERVQNL</sequence>
<dbReference type="SMART" id="SM00448">
    <property type="entry name" value="REC"/>
    <property type="match status" value="1"/>
</dbReference>
<dbReference type="InterPro" id="IPR000700">
    <property type="entry name" value="PAS-assoc_C"/>
</dbReference>
<evidence type="ECO:0000256" key="6">
    <source>
        <dbReference type="ARBA" id="ARBA00022692"/>
    </source>
</evidence>
<evidence type="ECO:0000256" key="10">
    <source>
        <dbReference type="ARBA" id="ARBA00023012"/>
    </source>
</evidence>
<evidence type="ECO:0000256" key="14">
    <source>
        <dbReference type="SAM" id="Coils"/>
    </source>
</evidence>
<dbReference type="SMART" id="SM00091">
    <property type="entry name" value="PAS"/>
    <property type="match status" value="3"/>
</dbReference>
<dbReference type="RefSeq" id="WP_323296090.1">
    <property type="nucleotide sequence ID" value="NZ_JAYFUM010000007.1"/>
</dbReference>
<dbReference type="PRINTS" id="PR00344">
    <property type="entry name" value="BCTRLSENSOR"/>
</dbReference>
<dbReference type="EC" id="2.7.13.3" evidence="3"/>
<keyword evidence="11" id="KW-0472">Membrane</keyword>
<dbReference type="InterPro" id="IPR003661">
    <property type="entry name" value="HisK_dim/P_dom"/>
</dbReference>
<dbReference type="InterPro" id="IPR003594">
    <property type="entry name" value="HATPase_dom"/>
</dbReference>
<dbReference type="CDD" id="cd17546">
    <property type="entry name" value="REC_hyHK_CKI1_RcsC-like"/>
    <property type="match status" value="1"/>
</dbReference>
<keyword evidence="7" id="KW-0547">Nucleotide-binding</keyword>
<dbReference type="InterPro" id="IPR036097">
    <property type="entry name" value="HisK_dim/P_sf"/>
</dbReference>
<dbReference type="CDD" id="cd16922">
    <property type="entry name" value="HATPase_EvgS-ArcB-TorS-like"/>
    <property type="match status" value="1"/>
</dbReference>
<dbReference type="InterPro" id="IPR011006">
    <property type="entry name" value="CheY-like_superfamily"/>
</dbReference>
<keyword evidence="9" id="KW-1133">Transmembrane helix</keyword>
<feature type="domain" description="PAC" evidence="18">
    <location>
        <begin position="134"/>
        <end position="185"/>
    </location>
</feature>
<comment type="caution">
    <text evidence="20">The sequence shown here is derived from an EMBL/GenBank/DDBJ whole genome shotgun (WGS) entry which is preliminary data.</text>
</comment>
<feature type="domain" description="HPt" evidence="19">
    <location>
        <begin position="873"/>
        <end position="971"/>
    </location>
</feature>
<dbReference type="CDD" id="cd00082">
    <property type="entry name" value="HisKA"/>
    <property type="match status" value="1"/>
</dbReference>
<dbReference type="NCBIfam" id="TIGR00229">
    <property type="entry name" value="sensory_box"/>
    <property type="match status" value="2"/>
</dbReference>
<feature type="domain" description="Histidine kinase" evidence="15">
    <location>
        <begin position="458"/>
        <end position="679"/>
    </location>
</feature>
<dbReference type="PROSITE" id="PS50110">
    <property type="entry name" value="RESPONSE_REGULATORY"/>
    <property type="match status" value="1"/>
</dbReference>
<evidence type="ECO:0000259" key="15">
    <source>
        <dbReference type="PROSITE" id="PS50109"/>
    </source>
</evidence>
<evidence type="ECO:0000256" key="11">
    <source>
        <dbReference type="ARBA" id="ARBA00023136"/>
    </source>
</evidence>
<evidence type="ECO:0000259" key="19">
    <source>
        <dbReference type="PROSITE" id="PS50894"/>
    </source>
</evidence>
<dbReference type="SUPFAM" id="SSF47384">
    <property type="entry name" value="Homodimeric domain of signal transducing histidine kinase"/>
    <property type="match status" value="1"/>
</dbReference>
<keyword evidence="6" id="KW-0812">Transmembrane</keyword>
<dbReference type="SMART" id="SM00086">
    <property type="entry name" value="PAC"/>
    <property type="match status" value="2"/>
</dbReference>
<feature type="modified residue" description="4-aspartylphosphate" evidence="13">
    <location>
        <position position="751"/>
    </location>
</feature>